<reference evidence="8" key="1">
    <citation type="submission" date="2018-05" db="EMBL/GenBank/DDBJ databases">
        <title>Draft genome of Mucuna pruriens seed.</title>
        <authorList>
            <person name="Nnadi N.E."/>
            <person name="Vos R."/>
            <person name="Hasami M.H."/>
            <person name="Devisetty U.K."/>
            <person name="Aguiy J.C."/>
        </authorList>
    </citation>
    <scope>NUCLEOTIDE SEQUENCE [LARGE SCALE GENOMIC DNA]</scope>
    <source>
        <strain evidence="8">JCA_2017</strain>
    </source>
</reference>
<keyword evidence="9" id="KW-1185">Reference proteome</keyword>
<proteinExistence type="predicted"/>
<keyword evidence="5" id="KW-0378">Hydrolase</keyword>
<dbReference type="AlphaFoldDB" id="A0A371H522"/>
<keyword evidence="4" id="KW-0255">Endonuclease</keyword>
<sequence>MPLAKDSLKTVMVRAVDRITGGGIEVAPLENIKLMGYLQRIGERNSILNQGVSWSNKGGGSNQSHSNTRKMMWEARTKNQLTIGNKNTISRSDSNSLKTTCSFKGRGFKKMSDAEVQERRLKWLCLSCDEKVWVGACVCQKVDAKEEGFRVTKTQPYTMEKSFKNPKAYPHLERHDHAIVLKEEAGIPNIWPYRYPYYQKTEIDKLEQIEYLCHVISSQGVAADPKKLEIMMQWPVPKDIKALRGFLGLMGYYQRFIKDYGKNCKAFDTVAEEQAQTKSVYERELMAIVMAVQKWRHYLMGWHFIIHTDHRSLKFLMDQRVLGEEQFKWTFKLMRLDFEIRYKPRSENRAVDALSSRMIYAAISTIPFPELEEWEKAHFR</sequence>
<evidence type="ECO:0000259" key="7">
    <source>
        <dbReference type="Pfam" id="PF17917"/>
    </source>
</evidence>
<dbReference type="Proteomes" id="UP000257109">
    <property type="component" value="Unassembled WGS sequence"/>
</dbReference>
<comment type="caution">
    <text evidence="8">The sequence shown here is derived from an EMBL/GenBank/DDBJ whole genome shotgun (WGS) entry which is preliminary data.</text>
</comment>
<dbReference type="CDD" id="cd09274">
    <property type="entry name" value="RNase_HI_RT_Ty3"/>
    <property type="match status" value="1"/>
</dbReference>
<dbReference type="STRING" id="157652.A0A371H522"/>
<keyword evidence="1" id="KW-0808">Transferase</keyword>
<evidence type="ECO:0000256" key="1">
    <source>
        <dbReference type="ARBA" id="ARBA00022679"/>
    </source>
</evidence>
<dbReference type="GO" id="GO:0004519">
    <property type="term" value="F:endonuclease activity"/>
    <property type="evidence" value="ECO:0007669"/>
    <property type="project" value="UniProtKB-KW"/>
</dbReference>
<evidence type="ECO:0000256" key="4">
    <source>
        <dbReference type="ARBA" id="ARBA00022759"/>
    </source>
</evidence>
<dbReference type="InterPro" id="IPR041373">
    <property type="entry name" value="RT_RNaseH"/>
</dbReference>
<gene>
    <name evidence="8" type="ORF">CR513_19226</name>
</gene>
<organism evidence="8 9">
    <name type="scientific">Mucuna pruriens</name>
    <name type="common">Velvet bean</name>
    <name type="synonym">Dolichos pruriens</name>
    <dbReference type="NCBI Taxonomy" id="157652"/>
    <lineage>
        <taxon>Eukaryota</taxon>
        <taxon>Viridiplantae</taxon>
        <taxon>Streptophyta</taxon>
        <taxon>Embryophyta</taxon>
        <taxon>Tracheophyta</taxon>
        <taxon>Spermatophyta</taxon>
        <taxon>Magnoliopsida</taxon>
        <taxon>eudicotyledons</taxon>
        <taxon>Gunneridae</taxon>
        <taxon>Pentapetalae</taxon>
        <taxon>rosids</taxon>
        <taxon>fabids</taxon>
        <taxon>Fabales</taxon>
        <taxon>Fabaceae</taxon>
        <taxon>Papilionoideae</taxon>
        <taxon>50 kb inversion clade</taxon>
        <taxon>NPAAA clade</taxon>
        <taxon>indigoferoid/millettioid clade</taxon>
        <taxon>Phaseoleae</taxon>
        <taxon>Mucuna</taxon>
    </lineage>
</organism>
<dbReference type="SUPFAM" id="SSF56672">
    <property type="entry name" value="DNA/RNA polymerases"/>
    <property type="match status" value="1"/>
</dbReference>
<name>A0A371H522_MUCPR</name>
<dbReference type="Gene3D" id="3.30.70.270">
    <property type="match status" value="1"/>
</dbReference>
<evidence type="ECO:0000313" key="9">
    <source>
        <dbReference type="Proteomes" id="UP000257109"/>
    </source>
</evidence>
<dbReference type="GO" id="GO:0016787">
    <property type="term" value="F:hydrolase activity"/>
    <property type="evidence" value="ECO:0007669"/>
    <property type="project" value="UniProtKB-KW"/>
</dbReference>
<evidence type="ECO:0000256" key="5">
    <source>
        <dbReference type="ARBA" id="ARBA00022801"/>
    </source>
</evidence>
<evidence type="ECO:0000256" key="6">
    <source>
        <dbReference type="ARBA" id="ARBA00022918"/>
    </source>
</evidence>
<dbReference type="PANTHER" id="PTHR34072:SF55">
    <property type="entry name" value="DNA_RNA POLYMERASES SUPERFAMILY PROTEIN"/>
    <property type="match status" value="1"/>
</dbReference>
<evidence type="ECO:0000313" key="8">
    <source>
        <dbReference type="EMBL" id="RDX97934.1"/>
    </source>
</evidence>
<dbReference type="PANTHER" id="PTHR34072">
    <property type="entry name" value="ENZYMATIC POLYPROTEIN-RELATED"/>
    <property type="match status" value="1"/>
</dbReference>
<evidence type="ECO:0000256" key="2">
    <source>
        <dbReference type="ARBA" id="ARBA00022695"/>
    </source>
</evidence>
<dbReference type="GO" id="GO:0003964">
    <property type="term" value="F:RNA-directed DNA polymerase activity"/>
    <property type="evidence" value="ECO:0007669"/>
    <property type="project" value="UniProtKB-KW"/>
</dbReference>
<evidence type="ECO:0000256" key="3">
    <source>
        <dbReference type="ARBA" id="ARBA00022722"/>
    </source>
</evidence>
<feature type="non-terminal residue" evidence="8">
    <location>
        <position position="1"/>
    </location>
</feature>
<keyword evidence="2" id="KW-0548">Nucleotidyltransferase</keyword>
<keyword evidence="6" id="KW-0695">RNA-directed DNA polymerase</keyword>
<protein>
    <submittedName>
        <fullName evidence="8">Mitochondrial protein</fullName>
    </submittedName>
</protein>
<dbReference type="EMBL" id="QJKJ01003545">
    <property type="protein sequence ID" value="RDX97934.1"/>
    <property type="molecule type" value="Genomic_DNA"/>
</dbReference>
<dbReference type="InterPro" id="IPR043128">
    <property type="entry name" value="Rev_trsase/Diguanyl_cyclase"/>
</dbReference>
<dbReference type="OrthoDB" id="1931077at2759"/>
<accession>A0A371H522</accession>
<dbReference type="InterPro" id="IPR043502">
    <property type="entry name" value="DNA/RNA_pol_sf"/>
</dbReference>
<keyword evidence="3" id="KW-0540">Nuclease</keyword>
<dbReference type="Pfam" id="PF17917">
    <property type="entry name" value="RT_RNaseH"/>
    <property type="match status" value="1"/>
</dbReference>
<feature type="domain" description="Reverse transcriptase RNase H-like" evidence="7">
    <location>
        <begin position="273"/>
        <end position="334"/>
    </location>
</feature>